<proteinExistence type="predicted"/>
<dbReference type="SUPFAM" id="SSF54928">
    <property type="entry name" value="RNA-binding domain, RBD"/>
    <property type="match status" value="1"/>
</dbReference>
<dbReference type="Pfam" id="PF00076">
    <property type="entry name" value="RRM_1"/>
    <property type="match status" value="1"/>
</dbReference>
<evidence type="ECO:0000313" key="3">
    <source>
        <dbReference type="Proteomes" id="UP000695026"/>
    </source>
</evidence>
<gene>
    <name evidence="4" type="primary">RBM44</name>
</gene>
<dbReference type="SMART" id="SM00360">
    <property type="entry name" value="RRM"/>
    <property type="match status" value="1"/>
</dbReference>
<dbReference type="CTD" id="375316"/>
<dbReference type="InterPro" id="IPR035979">
    <property type="entry name" value="RBD_domain_sf"/>
</dbReference>
<dbReference type="OrthoDB" id="9941526at2759"/>
<accession>A0A9F5J9X2</accession>
<sequence>EKAIVKSHHPSSSFEKNIFNKVAIKVIASDNYPETGIMEGKECRVEKDTDTLPILNVSQEPAHFQKYELDNTCCDLQTGAKYSISSQSCYLSASHLNLSKENLTYFSSSLNEELKYVHKQQHNISSTVENTNGTDTNTDFSYIKENESECNCFDDDSQLEYHSAEEQDNVDCDCSYRQETQNSEIFQEKELVNEDVTDHQQPLTKFEEKFSTSSCVKSHYNCNEISTFLQMFQDVSCTENQYIHLDEKRNENLSMFYSIIEDSSHVKVNKENNSKLFLTSKAEIEEKIKVSHNPEGSNSCAYKPSVVVNADIENSVYNSWEHHGNCTENFSGAELKCITNACESGKNFRSAVNQAIDATADFRASFTTSRAINVKSSVVSKAQNTVITMMSKCRPREWPTPEIMPVMADCRSVACNTDWSCISGNVEIIDSQIATSDMLEDCITSDSTKHGWKLNPEDPLEWSNSTSKDLNEIPYRMMQLSKEINRLPNCCKEMLQRAIKAEMQLLKLRYQMFHQHCWQTCRFFMKGKENISRFYILTLQPPVVDSLNTQEISEDWFDATENPTTIESSVLCTDPLKRYLQTIEEKKKEFKNNYCVHVGGLSPSVSEVDLWLHFQKYNVSEVSVCEYFKNYRYAFLNFKTACDAKLAVKEMNEREIKGKAMKVRLVRTVRENGIQDYQNSMKQECLSKVPHSGIVSSKSSSRKTSFEEDITEGLLPFGSVQFTPNPSSTFIPPNTLNLRSFRKVVQKLEQLYPEICRDNILDALVEIKENKGHLSGLPLSTIVQMTSSLLNKKFTSQSDKK</sequence>
<evidence type="ECO:0000256" key="1">
    <source>
        <dbReference type="PROSITE-ProRule" id="PRU00176"/>
    </source>
</evidence>
<dbReference type="GO" id="GO:0003723">
    <property type="term" value="F:RNA binding"/>
    <property type="evidence" value="ECO:0007669"/>
    <property type="project" value="UniProtKB-UniRule"/>
</dbReference>
<organism evidence="3 4">
    <name type="scientific">Python bivittatus</name>
    <name type="common">Burmese python</name>
    <name type="synonym">Python molurus bivittatus</name>
    <dbReference type="NCBI Taxonomy" id="176946"/>
    <lineage>
        <taxon>Eukaryota</taxon>
        <taxon>Metazoa</taxon>
        <taxon>Chordata</taxon>
        <taxon>Craniata</taxon>
        <taxon>Vertebrata</taxon>
        <taxon>Euteleostomi</taxon>
        <taxon>Lepidosauria</taxon>
        <taxon>Squamata</taxon>
        <taxon>Bifurcata</taxon>
        <taxon>Unidentata</taxon>
        <taxon>Episquamata</taxon>
        <taxon>Toxicofera</taxon>
        <taxon>Serpentes</taxon>
        <taxon>Henophidia</taxon>
        <taxon>Pythonidae</taxon>
        <taxon>Python</taxon>
    </lineage>
</organism>
<evidence type="ECO:0000259" key="2">
    <source>
        <dbReference type="PROSITE" id="PS50102"/>
    </source>
</evidence>
<evidence type="ECO:0000313" key="4">
    <source>
        <dbReference type="RefSeq" id="XP_025030404.1"/>
    </source>
</evidence>
<keyword evidence="1" id="KW-0694">RNA-binding</keyword>
<dbReference type="Proteomes" id="UP000695026">
    <property type="component" value="Unplaced"/>
</dbReference>
<dbReference type="AlphaFoldDB" id="A0A9F5J9X2"/>
<dbReference type="KEGG" id="pbi:103060006"/>
<feature type="domain" description="RRM" evidence="2">
    <location>
        <begin position="594"/>
        <end position="668"/>
    </location>
</feature>
<dbReference type="Gene3D" id="3.30.70.330">
    <property type="match status" value="1"/>
</dbReference>
<feature type="non-terminal residue" evidence="4">
    <location>
        <position position="1"/>
    </location>
</feature>
<dbReference type="OMA" id="SDMLEDC"/>
<dbReference type="InterPro" id="IPR000504">
    <property type="entry name" value="RRM_dom"/>
</dbReference>
<dbReference type="PROSITE" id="PS50102">
    <property type="entry name" value="RRM"/>
    <property type="match status" value="1"/>
</dbReference>
<dbReference type="InterPro" id="IPR012677">
    <property type="entry name" value="Nucleotide-bd_a/b_plait_sf"/>
</dbReference>
<name>A0A9F5J9X2_PYTBI</name>
<protein>
    <submittedName>
        <fullName evidence="4">RNA-binding protein 44</fullName>
    </submittedName>
</protein>
<dbReference type="RefSeq" id="XP_025030404.1">
    <property type="nucleotide sequence ID" value="XM_025174636.1"/>
</dbReference>
<dbReference type="GeneID" id="103060006"/>
<keyword evidence="3" id="KW-1185">Reference proteome</keyword>
<reference evidence="4" key="1">
    <citation type="submission" date="2025-08" db="UniProtKB">
        <authorList>
            <consortium name="RefSeq"/>
        </authorList>
    </citation>
    <scope>IDENTIFICATION</scope>
    <source>
        <tissue evidence="4">Liver</tissue>
    </source>
</reference>